<comment type="caution">
    <text evidence="1">The sequence shown here is derived from an EMBL/GenBank/DDBJ whole genome shotgun (WGS) entry which is preliminary data.</text>
</comment>
<dbReference type="InterPro" id="IPR016024">
    <property type="entry name" value="ARM-type_fold"/>
</dbReference>
<dbReference type="Gene3D" id="1.25.10.10">
    <property type="entry name" value="Leucine-rich Repeat Variant"/>
    <property type="match status" value="1"/>
</dbReference>
<accession>A0ABQ7H119</accession>
<organism evidence="1 2">
    <name type="scientific">Dunaliella salina</name>
    <name type="common">Green alga</name>
    <name type="synonym">Protococcus salinus</name>
    <dbReference type="NCBI Taxonomy" id="3046"/>
    <lineage>
        <taxon>Eukaryota</taxon>
        <taxon>Viridiplantae</taxon>
        <taxon>Chlorophyta</taxon>
        <taxon>core chlorophytes</taxon>
        <taxon>Chlorophyceae</taxon>
        <taxon>CS clade</taxon>
        <taxon>Chlamydomonadales</taxon>
        <taxon>Dunaliellaceae</taxon>
        <taxon>Dunaliella</taxon>
    </lineage>
</organism>
<evidence type="ECO:0000313" key="2">
    <source>
        <dbReference type="Proteomes" id="UP000815325"/>
    </source>
</evidence>
<feature type="non-terminal residue" evidence="1">
    <location>
        <position position="1"/>
    </location>
</feature>
<gene>
    <name evidence="1" type="ORF">DUNSADRAFT_16340</name>
</gene>
<proteinExistence type="predicted"/>
<dbReference type="SUPFAM" id="SSF48371">
    <property type="entry name" value="ARM repeat"/>
    <property type="match status" value="1"/>
</dbReference>
<name>A0ABQ7H119_DUNSA</name>
<evidence type="ECO:0000313" key="1">
    <source>
        <dbReference type="EMBL" id="KAF5840542.1"/>
    </source>
</evidence>
<dbReference type="EMBL" id="MU069510">
    <property type="protein sequence ID" value="KAF5840542.1"/>
    <property type="molecule type" value="Genomic_DNA"/>
</dbReference>
<sequence>SILVVGVGVGVLSGAHGIKHLEIKVPALHALAQMCQSNSVNQRAVVDEGGMHMVCAYMQRILGIGVGSAKASGTLATPAQGSMASAMMHPAVLDAVVRLLGSLVEFNTHNQGLAR</sequence>
<protein>
    <submittedName>
        <fullName evidence="1">Uncharacterized protein</fullName>
    </submittedName>
</protein>
<dbReference type="InterPro" id="IPR011989">
    <property type="entry name" value="ARM-like"/>
</dbReference>
<reference evidence="1" key="1">
    <citation type="submission" date="2017-08" db="EMBL/GenBank/DDBJ databases">
        <authorList>
            <person name="Polle J.E."/>
            <person name="Barry K."/>
            <person name="Cushman J."/>
            <person name="Schmutz J."/>
            <person name="Tran D."/>
            <person name="Hathwaick L.T."/>
            <person name="Yim W.C."/>
            <person name="Jenkins J."/>
            <person name="Mckie-Krisberg Z.M."/>
            <person name="Prochnik S."/>
            <person name="Lindquist E."/>
            <person name="Dockter R.B."/>
            <person name="Adam C."/>
            <person name="Molina H."/>
            <person name="Bunkerborg J."/>
            <person name="Jin E."/>
            <person name="Buchheim M."/>
            <person name="Magnuson J."/>
        </authorList>
    </citation>
    <scope>NUCLEOTIDE SEQUENCE</scope>
    <source>
        <strain evidence="1">CCAP 19/18</strain>
    </source>
</reference>
<dbReference type="Proteomes" id="UP000815325">
    <property type="component" value="Unassembled WGS sequence"/>
</dbReference>
<keyword evidence="2" id="KW-1185">Reference proteome</keyword>